<dbReference type="AlphaFoldDB" id="A0A4R3JFQ9"/>
<evidence type="ECO:0000256" key="1">
    <source>
        <dbReference type="SAM" id="Phobius"/>
    </source>
</evidence>
<accession>A0A4R3JFQ9</accession>
<dbReference type="InterPro" id="IPR003848">
    <property type="entry name" value="DUF218"/>
</dbReference>
<dbReference type="Pfam" id="PF02698">
    <property type="entry name" value="DUF218"/>
    <property type="match status" value="1"/>
</dbReference>
<evidence type="ECO:0000259" key="2">
    <source>
        <dbReference type="Pfam" id="PF02698"/>
    </source>
</evidence>
<comment type="caution">
    <text evidence="3">The sequence shown here is derived from an EMBL/GenBank/DDBJ whole genome shotgun (WGS) entry which is preliminary data.</text>
</comment>
<sequence length="212" mass="23685">MVRFVRRPNIFQRVAKFALRVAVVVVVAWGVGFYFFAHNLPKKVDDTQTHTDAIVVLTGGRGRLENALDLLSKGFAGKLFVSGVYRGVDVAKLLELTQRAPKELSCCIGIGEAENTIANASETRDWAIKNGVHSIRLVTSAYHMPRALLEFNYAMAGFTIIPHPVFNEHVKLKKWWLWPGTASLVASEYNKFLVAWVRVTILSSFARARAVI</sequence>
<dbReference type="CDD" id="cd06259">
    <property type="entry name" value="YdcF-like"/>
    <property type="match status" value="1"/>
</dbReference>
<gene>
    <name evidence="3" type="ORF">EDD55_103142</name>
</gene>
<protein>
    <submittedName>
        <fullName evidence="3">Uncharacterized SAM-binding protein YcdF (DUF218 family)</fullName>
    </submittedName>
</protein>
<keyword evidence="1" id="KW-0472">Membrane</keyword>
<keyword evidence="4" id="KW-1185">Reference proteome</keyword>
<evidence type="ECO:0000313" key="3">
    <source>
        <dbReference type="EMBL" id="TCS63520.1"/>
    </source>
</evidence>
<keyword evidence="1" id="KW-1133">Transmembrane helix</keyword>
<dbReference type="RefSeq" id="WP_132938495.1">
    <property type="nucleotide sequence ID" value="NZ_CP119676.1"/>
</dbReference>
<dbReference type="Proteomes" id="UP000295304">
    <property type="component" value="Unassembled WGS sequence"/>
</dbReference>
<name>A0A4R3JFQ9_9PROT</name>
<reference evidence="3 4" key="1">
    <citation type="submission" date="2019-03" db="EMBL/GenBank/DDBJ databases">
        <title>Genomic Encyclopedia of Type Strains, Phase IV (KMG-IV): sequencing the most valuable type-strain genomes for metagenomic binning, comparative biology and taxonomic classification.</title>
        <authorList>
            <person name="Goeker M."/>
        </authorList>
    </citation>
    <scope>NUCLEOTIDE SEQUENCE [LARGE SCALE GENOMIC DNA]</scope>
    <source>
        <strain evidence="3 4">DSM 101688</strain>
    </source>
</reference>
<proteinExistence type="predicted"/>
<organism evidence="3 4">
    <name type="scientific">Varunaivibrio sulfuroxidans</name>
    <dbReference type="NCBI Taxonomy" id="1773489"/>
    <lineage>
        <taxon>Bacteria</taxon>
        <taxon>Pseudomonadati</taxon>
        <taxon>Pseudomonadota</taxon>
        <taxon>Alphaproteobacteria</taxon>
        <taxon>Rhodospirillales</taxon>
        <taxon>Magnetovibrionaceae</taxon>
        <taxon>Varunaivibrio</taxon>
    </lineage>
</organism>
<feature type="transmembrane region" description="Helical" evidence="1">
    <location>
        <begin position="17"/>
        <end position="37"/>
    </location>
</feature>
<dbReference type="OrthoDB" id="9812311at2"/>
<evidence type="ECO:0000313" key="4">
    <source>
        <dbReference type="Proteomes" id="UP000295304"/>
    </source>
</evidence>
<keyword evidence="1" id="KW-0812">Transmembrane</keyword>
<dbReference type="EMBL" id="SLZW01000003">
    <property type="protein sequence ID" value="TCS63520.1"/>
    <property type="molecule type" value="Genomic_DNA"/>
</dbReference>
<feature type="domain" description="DUF218" evidence="2">
    <location>
        <begin position="52"/>
        <end position="177"/>
    </location>
</feature>